<evidence type="ECO:0000256" key="2">
    <source>
        <dbReference type="ARBA" id="ARBA00022679"/>
    </source>
</evidence>
<comment type="caution">
    <text evidence="6">The sequence shown here is derived from an EMBL/GenBank/DDBJ whole genome shotgun (WGS) entry which is preliminary data.</text>
</comment>
<feature type="domain" description="Aspartate/ornithine carbamoyltransferase carbamoyl-P binding" evidence="5">
    <location>
        <begin position="5"/>
        <end position="144"/>
    </location>
</feature>
<proteinExistence type="inferred from homology"/>
<dbReference type="Proteomes" id="UP000035214">
    <property type="component" value="Unassembled WGS sequence"/>
</dbReference>
<dbReference type="InterPro" id="IPR002292">
    <property type="entry name" value="Orn/put_carbamltrans"/>
</dbReference>
<dbReference type="PANTHER" id="PTHR45753:SF3">
    <property type="entry name" value="ORNITHINE TRANSCARBAMYLASE, MITOCHONDRIAL"/>
    <property type="match status" value="1"/>
</dbReference>
<dbReference type="InterPro" id="IPR006132">
    <property type="entry name" value="Asp/Orn_carbamoyltranf_P-bd"/>
</dbReference>
<sequence>MAIRKHLITLEDLTDSDLNQIVTRGVEFATGKSQPNHILAGNIIGIYFRKTSTRTRSAFSVAALKMGAQIVSYGPNDLQENTGESIEDTTQVLSRMLDGLVARTADSQKEMEKLASQSRMSVINAMSAEEHPTQALTDLTTMKQKFGEIAGLRVLYMGEGNNSAAALALSLSRFPGTELYLFTPAGYGVSPSVLEKSKEYARFSGAKVIECHDIKMLPSEVDVVYTTRWQTTGTSKIDPLWKDAFNPFAVTEKILTLYPEATFMHDLPAHRGEEVAATVIDGPKSIVFTQAENKLNSAMAVLEWCLAYRY</sequence>
<dbReference type="InterPro" id="IPR006130">
    <property type="entry name" value="Asp/Orn_carbamoylTrfase"/>
</dbReference>
<dbReference type="Pfam" id="PF02729">
    <property type="entry name" value="OTCace_N"/>
    <property type="match status" value="1"/>
</dbReference>
<evidence type="ECO:0000259" key="4">
    <source>
        <dbReference type="Pfam" id="PF00185"/>
    </source>
</evidence>
<dbReference type="GO" id="GO:0019240">
    <property type="term" value="P:citrulline biosynthetic process"/>
    <property type="evidence" value="ECO:0007669"/>
    <property type="project" value="TreeGrafter"/>
</dbReference>
<dbReference type="PRINTS" id="PR00102">
    <property type="entry name" value="OTCASE"/>
</dbReference>
<dbReference type="InterPro" id="IPR036901">
    <property type="entry name" value="Asp/Orn_carbamoylTrfase_sf"/>
</dbReference>
<comment type="function">
    <text evidence="1">Reversibly catalyzes the transfer of the carbamoyl group from carbamoyl phosphate (CP) to the N(epsilon) atom of ornithine (ORN) to produce L-citrulline.</text>
</comment>
<dbReference type="Pfam" id="PF00185">
    <property type="entry name" value="OTCace"/>
    <property type="match status" value="1"/>
</dbReference>
<dbReference type="AlphaFoldDB" id="A0A0G8EYX9"/>
<keyword evidence="2 3" id="KW-0808">Transferase</keyword>
<dbReference type="SUPFAM" id="SSF53671">
    <property type="entry name" value="Aspartate/ornithine carbamoyltransferase"/>
    <property type="match status" value="1"/>
</dbReference>
<dbReference type="EC" id="2.1.3.3" evidence="6"/>
<gene>
    <name evidence="6" type="ORF">B4077_3521</name>
</gene>
<dbReference type="GO" id="GO:0016597">
    <property type="term" value="F:amino acid binding"/>
    <property type="evidence" value="ECO:0007669"/>
    <property type="project" value="InterPro"/>
</dbReference>
<dbReference type="Gene3D" id="3.40.50.1370">
    <property type="entry name" value="Aspartate/ornithine carbamoyltransferase"/>
    <property type="match status" value="2"/>
</dbReference>
<dbReference type="PRINTS" id="PR00100">
    <property type="entry name" value="AOTCASE"/>
</dbReference>
<organism evidence="6 7">
    <name type="scientific">Bacillus cereus</name>
    <dbReference type="NCBI Taxonomy" id="1396"/>
    <lineage>
        <taxon>Bacteria</taxon>
        <taxon>Bacillati</taxon>
        <taxon>Bacillota</taxon>
        <taxon>Bacilli</taxon>
        <taxon>Bacillales</taxon>
        <taxon>Bacillaceae</taxon>
        <taxon>Bacillus</taxon>
        <taxon>Bacillus cereus group</taxon>
    </lineage>
</organism>
<dbReference type="GO" id="GO:0042450">
    <property type="term" value="P:L-arginine biosynthetic process via ornithine"/>
    <property type="evidence" value="ECO:0007669"/>
    <property type="project" value="TreeGrafter"/>
</dbReference>
<dbReference type="RefSeq" id="WP_046955334.1">
    <property type="nucleotide sequence ID" value="NZ_LCYI01000022.1"/>
</dbReference>
<evidence type="ECO:0000256" key="3">
    <source>
        <dbReference type="RuleBase" id="RU003634"/>
    </source>
</evidence>
<comment type="similarity">
    <text evidence="3">Belongs to the aspartate/ornithine carbamoyltransferase superfamily.</text>
</comment>
<name>A0A0G8EYX9_BACCE</name>
<protein>
    <submittedName>
        <fullName evidence="6">Ornithine carbamoyltransferase</fullName>
        <ecNumber evidence="6">2.1.3.3</ecNumber>
    </submittedName>
</protein>
<dbReference type="EMBL" id="LCYI01000022">
    <property type="protein sequence ID" value="KLA29461.1"/>
    <property type="molecule type" value="Genomic_DNA"/>
</dbReference>
<reference evidence="6 7" key="1">
    <citation type="submission" date="2015-04" db="EMBL/GenBank/DDBJ databases">
        <title>Draft Genome Sequences of Eight Spore-Forming Food Isolates of Bacillus cereus Genome sequencing.</title>
        <authorList>
            <person name="Krawcyk A.O."/>
            <person name="de Jong A."/>
            <person name="Eijlander R.T."/>
            <person name="Berendsen E.M."/>
            <person name="Holsappel S."/>
            <person name="Wells-Bennik M."/>
            <person name="Kuipers O.P."/>
        </authorList>
    </citation>
    <scope>NUCLEOTIDE SEQUENCE [LARGE SCALE GENOMIC DNA]</scope>
    <source>
        <strain evidence="6 7">B4077</strain>
    </source>
</reference>
<evidence type="ECO:0000259" key="5">
    <source>
        <dbReference type="Pfam" id="PF02729"/>
    </source>
</evidence>
<dbReference type="InterPro" id="IPR006131">
    <property type="entry name" value="Asp_carbamoyltransf_Asp/Orn-bd"/>
</dbReference>
<evidence type="ECO:0000313" key="6">
    <source>
        <dbReference type="EMBL" id="KLA29461.1"/>
    </source>
</evidence>
<dbReference type="PANTHER" id="PTHR45753">
    <property type="entry name" value="ORNITHINE CARBAMOYLTRANSFERASE, MITOCHONDRIAL"/>
    <property type="match status" value="1"/>
</dbReference>
<dbReference type="PROSITE" id="PS00097">
    <property type="entry name" value="CARBAMOYLTRANSFERASE"/>
    <property type="match status" value="1"/>
</dbReference>
<dbReference type="GO" id="GO:0004585">
    <property type="term" value="F:ornithine carbamoyltransferase activity"/>
    <property type="evidence" value="ECO:0007669"/>
    <property type="project" value="UniProtKB-EC"/>
</dbReference>
<feature type="domain" description="Aspartate/ornithine carbamoyltransferase Asp/Orn-binding" evidence="4">
    <location>
        <begin position="151"/>
        <end position="305"/>
    </location>
</feature>
<evidence type="ECO:0000256" key="1">
    <source>
        <dbReference type="ARBA" id="ARBA00003822"/>
    </source>
</evidence>
<accession>A0A0G8EYX9</accession>
<dbReference type="PATRIC" id="fig|1396.428.peg.4621"/>
<evidence type="ECO:0000313" key="7">
    <source>
        <dbReference type="Proteomes" id="UP000035214"/>
    </source>
</evidence>